<gene>
    <name evidence="2" type="ORF">JBS370_LOCUS1025</name>
    <name evidence="1" type="ORF">ZHD862_LOCUS30481</name>
</gene>
<accession>A0A815HBX5</accession>
<proteinExistence type="predicted"/>
<reference evidence="1" key="1">
    <citation type="submission" date="2021-02" db="EMBL/GenBank/DDBJ databases">
        <authorList>
            <person name="Nowell W R."/>
        </authorList>
    </citation>
    <scope>NUCLEOTIDE SEQUENCE</scope>
</reference>
<evidence type="ECO:0000313" key="3">
    <source>
        <dbReference type="Proteomes" id="UP000663864"/>
    </source>
</evidence>
<name>A0A815HBX5_9BILA</name>
<dbReference type="EMBL" id="CAJOBD010000031">
    <property type="protein sequence ID" value="CAF3544419.1"/>
    <property type="molecule type" value="Genomic_DNA"/>
</dbReference>
<dbReference type="Proteomes" id="UP000663836">
    <property type="component" value="Unassembled WGS sequence"/>
</dbReference>
<comment type="caution">
    <text evidence="1">The sequence shown here is derived from an EMBL/GenBank/DDBJ whole genome shotgun (WGS) entry which is preliminary data.</text>
</comment>
<evidence type="ECO:0000313" key="1">
    <source>
        <dbReference type="EMBL" id="CAF1349466.1"/>
    </source>
</evidence>
<organism evidence="1 3">
    <name type="scientific">Rotaria sordida</name>
    <dbReference type="NCBI Taxonomy" id="392033"/>
    <lineage>
        <taxon>Eukaryota</taxon>
        <taxon>Metazoa</taxon>
        <taxon>Spiralia</taxon>
        <taxon>Gnathifera</taxon>
        <taxon>Rotifera</taxon>
        <taxon>Eurotatoria</taxon>
        <taxon>Bdelloidea</taxon>
        <taxon>Philodinida</taxon>
        <taxon>Philodinidae</taxon>
        <taxon>Rotaria</taxon>
    </lineage>
</organism>
<protein>
    <submittedName>
        <fullName evidence="1">Uncharacterized protein</fullName>
    </submittedName>
</protein>
<dbReference type="Proteomes" id="UP000663864">
    <property type="component" value="Unassembled WGS sequence"/>
</dbReference>
<sequence>MSTEPPPPPLSQKIDFAPLHRTVELEDIHAQVIQNDLQQQQQQQSQTTRKVLVKHMTVIGDGSDRDNSQTITQQ</sequence>
<dbReference type="EMBL" id="CAJNOT010002878">
    <property type="protein sequence ID" value="CAF1349466.1"/>
    <property type="molecule type" value="Genomic_DNA"/>
</dbReference>
<dbReference type="AlphaFoldDB" id="A0A815HBX5"/>
<evidence type="ECO:0000313" key="2">
    <source>
        <dbReference type="EMBL" id="CAF3544419.1"/>
    </source>
</evidence>